<sequence length="105" mass="12472">MFKDQITTIDGEHGIIFVISPQNKFKGRKPNWFCKLNPTAPKITLSYYHRPNNEWTIYWDAGRSHQQRTLWINYWTNDNFQGFTPQSQAPILIPYPGAKMCPYEY</sequence>
<dbReference type="HOGENOM" id="CLU_2238018_0_0_1"/>
<dbReference type="AlphaFoldDB" id="U9TLN7"/>
<name>U9TLN7_RHIID</name>
<evidence type="ECO:0000313" key="1">
    <source>
        <dbReference type="EMBL" id="ESA09025.1"/>
    </source>
</evidence>
<organism evidence="1">
    <name type="scientific">Rhizophagus irregularis (strain DAOM 181602 / DAOM 197198 / MUCL 43194)</name>
    <name type="common">Arbuscular mycorrhizal fungus</name>
    <name type="synonym">Glomus intraradices</name>
    <dbReference type="NCBI Taxonomy" id="747089"/>
    <lineage>
        <taxon>Eukaryota</taxon>
        <taxon>Fungi</taxon>
        <taxon>Fungi incertae sedis</taxon>
        <taxon>Mucoromycota</taxon>
        <taxon>Glomeromycotina</taxon>
        <taxon>Glomeromycetes</taxon>
        <taxon>Glomerales</taxon>
        <taxon>Glomeraceae</taxon>
        <taxon>Rhizophagus</taxon>
    </lineage>
</organism>
<gene>
    <name evidence="1" type="ORF">GLOINDRAFT_31019</name>
</gene>
<dbReference type="EMBL" id="KI288555">
    <property type="protein sequence ID" value="ESA09025.1"/>
    <property type="molecule type" value="Genomic_DNA"/>
</dbReference>
<reference evidence="1" key="1">
    <citation type="submission" date="2013-07" db="EMBL/GenBank/DDBJ databases">
        <title>The genome of an arbuscular mycorrhizal fungus provides insights into the evolution of the oldest plant symbiosis.</title>
        <authorList>
            <consortium name="DOE Joint Genome Institute"/>
            <person name="Tisserant E."/>
            <person name="Malbreil M."/>
            <person name="Kuo A."/>
            <person name="Kohler A."/>
            <person name="Symeonidi A."/>
            <person name="Balestrini R."/>
            <person name="Charron P."/>
            <person name="Duensing N."/>
            <person name="Frei-dit-Frey N."/>
            <person name="Gianinazzi-Pearson V."/>
            <person name="Gilbert B."/>
            <person name="Handa Y."/>
            <person name="Hijri M."/>
            <person name="Kaul R."/>
            <person name="Kawaguchi M."/>
            <person name="Krajinski F."/>
            <person name="Lammers P."/>
            <person name="Lapierre D."/>
            <person name="Masclaux F.G."/>
            <person name="Murat C."/>
            <person name="Morin E."/>
            <person name="Ndikumana S."/>
            <person name="Pagni M."/>
            <person name="Petitpierre D."/>
            <person name="Requena N."/>
            <person name="Rosikiewicz P."/>
            <person name="Riley R."/>
            <person name="Saito K."/>
            <person name="San Clemente H."/>
            <person name="Shapiro H."/>
            <person name="van Tuinen D."/>
            <person name="Becard G."/>
            <person name="Bonfante P."/>
            <person name="Paszkowski U."/>
            <person name="Shachar-Hill Y."/>
            <person name="Young J.P."/>
            <person name="Sanders I.R."/>
            <person name="Henrissat B."/>
            <person name="Rensing S.A."/>
            <person name="Grigoriev I.V."/>
            <person name="Corradi N."/>
            <person name="Roux C."/>
            <person name="Martin F."/>
        </authorList>
    </citation>
    <scope>NUCLEOTIDE SEQUENCE</scope>
    <source>
        <strain evidence="1">DAOM 197198</strain>
    </source>
</reference>
<proteinExistence type="predicted"/>
<accession>U9TLN7</accession>
<protein>
    <submittedName>
        <fullName evidence="1">Uncharacterized protein</fullName>
    </submittedName>
</protein>